<dbReference type="Pfam" id="PF16244">
    <property type="entry name" value="DUF4901"/>
    <property type="match status" value="1"/>
</dbReference>
<evidence type="ECO:0000259" key="2">
    <source>
        <dbReference type="PROSITE" id="PS51272"/>
    </source>
</evidence>
<gene>
    <name evidence="3" type="ORF">LZ480_05875</name>
</gene>
<comment type="caution">
    <text evidence="3">The sequence shown here is derived from an EMBL/GenBank/DDBJ whole genome shotgun (WGS) entry which is preliminary data.</text>
</comment>
<dbReference type="InterPro" id="IPR032599">
    <property type="entry name" value="YcdB/YcdC_rep_domain"/>
</dbReference>
<reference evidence="3 4" key="1">
    <citation type="submission" date="2022-03" db="EMBL/GenBank/DDBJ databases">
        <authorList>
            <person name="Jo J.-H."/>
            <person name="Im W.-T."/>
        </authorList>
    </citation>
    <scope>NUCLEOTIDE SEQUENCE [LARGE SCALE GENOMIC DNA]</scope>
    <source>
        <strain evidence="3 4">MA9</strain>
    </source>
</reference>
<dbReference type="InterPro" id="IPR001119">
    <property type="entry name" value="SLH_dom"/>
</dbReference>
<dbReference type="Pfam" id="PF00395">
    <property type="entry name" value="SLH"/>
    <property type="match status" value="1"/>
</dbReference>
<dbReference type="Proteomes" id="UP001316087">
    <property type="component" value="Unassembled WGS sequence"/>
</dbReference>
<keyword evidence="1" id="KW-0732">Signal</keyword>
<accession>A0ABS9UAQ6</accession>
<dbReference type="PROSITE" id="PS51272">
    <property type="entry name" value="SLH"/>
    <property type="match status" value="1"/>
</dbReference>
<evidence type="ECO:0000313" key="4">
    <source>
        <dbReference type="Proteomes" id="UP001316087"/>
    </source>
</evidence>
<sequence length="735" mass="82881">MKKWASLISASAVALSLFTAGTVANANTAITSKEDRQQIYVAIKDEQVTKEMLIKKLKSVLPEMFGSYSNSDFTMSTMSHHYSDDLTTRYELSFTKTVNKKTQSGSITFKEGDLEIESLSISPIITKDSLFPGKITEQEAQKIATDLVKKVTGNTNFITASKVPSYYSTRLITEPISYTYSFTKTENNIPIQDQGLYVSVLGDGTIQHFMQYSQTPKRLAFEETNNILAKSEAIAKMKDSLKLSLQYSYNYNLYNSKPTVSLVYAPKADYTGIHAKSGKWHTYTGEIEQFQAKALSQIVEKPLQAAKPITLEEAKQVVKKLAETKANGEEFEIDSAYEHESEGTSIISISYSYRTKNSSYGTSIEFNKNTGELLNYYDMSDSVPYIDAPEDKTPRLEEDKVLAIATDYVKQFAPASVHEYAKPIYKTDYNEENKMHTVSFPRMKNGIVVMGDSISVSINNKGELKSYYRNNLTIDEWPAIDSVISQEEAQKKFDAVLDAKLVYQPVYDKPGNYELLYIPTIGDDFVYQMNASTGEFMNLFGMEKKEQITHPTAEKELNYLIQAGAIEVKDAKTFNADKTISQGEALKTIIKSISYFYDDYWYNYGRNETNTIDFVSKDNPYYSTVESAYRMGIIRDEDKLAIDQKVTKEQLAVWFVRALGLEQAAKNSGLYKLDVKDLNEITAANIGYVSLSNALKLQPITENKFQPKKEISYAELAVSIIDLAYAIAEKQNTGY</sequence>
<dbReference type="RefSeq" id="WP_241368446.1">
    <property type="nucleotide sequence ID" value="NZ_JAKZFC010000001.1"/>
</dbReference>
<feature type="chain" id="PRO_5045052113" evidence="1">
    <location>
        <begin position="27"/>
        <end position="735"/>
    </location>
</feature>
<feature type="signal peptide" evidence="1">
    <location>
        <begin position="1"/>
        <end position="26"/>
    </location>
</feature>
<evidence type="ECO:0000256" key="1">
    <source>
        <dbReference type="SAM" id="SignalP"/>
    </source>
</evidence>
<feature type="domain" description="SLH" evidence="2">
    <location>
        <begin position="608"/>
        <end position="669"/>
    </location>
</feature>
<name>A0ABS9UAQ6_9BACL</name>
<dbReference type="EMBL" id="JAKZFC010000001">
    <property type="protein sequence ID" value="MCH7321417.1"/>
    <property type="molecule type" value="Genomic_DNA"/>
</dbReference>
<protein>
    <submittedName>
        <fullName evidence="3">S-layer homology domain-containing protein</fullName>
    </submittedName>
</protein>
<proteinExistence type="predicted"/>
<organism evidence="3 4">
    <name type="scientific">Solibacillus palustris</name>
    <dbReference type="NCBI Taxonomy" id="2908203"/>
    <lineage>
        <taxon>Bacteria</taxon>
        <taxon>Bacillati</taxon>
        <taxon>Bacillota</taxon>
        <taxon>Bacilli</taxon>
        <taxon>Bacillales</taxon>
        <taxon>Caryophanaceae</taxon>
        <taxon>Solibacillus</taxon>
    </lineage>
</organism>
<keyword evidence="4" id="KW-1185">Reference proteome</keyword>
<evidence type="ECO:0000313" key="3">
    <source>
        <dbReference type="EMBL" id="MCH7321417.1"/>
    </source>
</evidence>